<keyword evidence="1" id="KW-1133">Transmembrane helix</keyword>
<dbReference type="Pfam" id="PF14808">
    <property type="entry name" value="TMEM164"/>
    <property type="match status" value="1"/>
</dbReference>
<keyword evidence="1" id="KW-0472">Membrane</keyword>
<sequence>MIHTIEQFMLTGFEPGDFAYGLVHIGSIALMVASIPILILVYLSKPKERIIRDAKILAWITLLFYIVRRGVDVYQGKPFMEAFWPFYLCNVNTVFLSLYLIFNIQKGRDFFLITGMSGAILMFVVPEGVFNDRFLTLQIFESLLSHYFIFIVPIVFLATRTHELNLRKSWYSLVGLLLVLFNVEVLQELLTNRYVDYLFLNGPINLSIFGIPQVYIMFVLAVLYVYTIYIINYAALGKIRFDNGIILQHELKG</sequence>
<name>A0A7L7KPD7_9MOLU</name>
<feature type="transmembrane region" description="Helical" evidence="1">
    <location>
        <begin position="170"/>
        <end position="190"/>
    </location>
</feature>
<feature type="transmembrane region" description="Helical" evidence="1">
    <location>
        <begin position="210"/>
        <end position="231"/>
    </location>
</feature>
<evidence type="ECO:0000256" key="1">
    <source>
        <dbReference type="SAM" id="Phobius"/>
    </source>
</evidence>
<dbReference type="AlphaFoldDB" id="A0A7L7KPD7"/>
<feature type="transmembrane region" description="Helical" evidence="1">
    <location>
        <begin position="109"/>
        <end position="125"/>
    </location>
</feature>
<organism evidence="2 3">
    <name type="scientific">Candidatus Xianfuyuplasma coldseepsis</name>
    <dbReference type="NCBI Taxonomy" id="2782163"/>
    <lineage>
        <taxon>Bacteria</taxon>
        <taxon>Bacillati</taxon>
        <taxon>Mycoplasmatota</taxon>
        <taxon>Mollicutes</taxon>
        <taxon>Candidatus Izemoplasmatales</taxon>
        <taxon>Candidatus Izemoplasmataceae</taxon>
        <taxon>Candidatus Xianfuyuplasma</taxon>
    </lineage>
</organism>
<reference evidence="2 3" key="1">
    <citation type="submission" date="2020-02" db="EMBL/GenBank/DDBJ databases">
        <authorList>
            <person name="Zheng R.K."/>
            <person name="Sun C.M."/>
        </authorList>
    </citation>
    <scope>NUCLEOTIDE SEQUENCE [LARGE SCALE GENOMIC DNA]</scope>
    <source>
        <strain evidence="3">zrk13</strain>
    </source>
</reference>
<proteinExistence type="predicted"/>
<keyword evidence="3" id="KW-1185">Reference proteome</keyword>
<accession>A0A7L7KPD7</accession>
<feature type="transmembrane region" description="Helical" evidence="1">
    <location>
        <begin position="83"/>
        <end position="102"/>
    </location>
</feature>
<dbReference type="Proteomes" id="UP000514720">
    <property type="component" value="Chromosome"/>
</dbReference>
<protein>
    <submittedName>
        <fullName evidence="2">YwaF family protein</fullName>
    </submittedName>
</protein>
<feature type="transmembrane region" description="Helical" evidence="1">
    <location>
        <begin position="137"/>
        <end position="158"/>
    </location>
</feature>
<dbReference type="RefSeq" id="WP_258878260.1">
    <property type="nucleotide sequence ID" value="NZ_CP048914.1"/>
</dbReference>
<evidence type="ECO:0000313" key="2">
    <source>
        <dbReference type="EMBL" id="QMS84641.1"/>
    </source>
</evidence>
<feature type="transmembrane region" description="Helical" evidence="1">
    <location>
        <begin position="54"/>
        <end position="71"/>
    </location>
</feature>
<dbReference type="EMBL" id="CP048914">
    <property type="protein sequence ID" value="QMS84641.1"/>
    <property type="molecule type" value="Genomic_DNA"/>
</dbReference>
<keyword evidence="1" id="KW-0812">Transmembrane</keyword>
<dbReference type="KEGG" id="xcl:G4Z02_02370"/>
<evidence type="ECO:0000313" key="3">
    <source>
        <dbReference type="Proteomes" id="UP000514720"/>
    </source>
</evidence>
<feature type="transmembrane region" description="Helical" evidence="1">
    <location>
        <begin position="18"/>
        <end position="42"/>
    </location>
</feature>
<gene>
    <name evidence="2" type="ORF">G4Z02_02370</name>
</gene>